<dbReference type="Pfam" id="PF01266">
    <property type="entry name" value="DAO"/>
    <property type="match status" value="1"/>
</dbReference>
<evidence type="ECO:0000256" key="3">
    <source>
        <dbReference type="ARBA" id="ARBA00023004"/>
    </source>
</evidence>
<evidence type="ECO:0000256" key="2">
    <source>
        <dbReference type="ARBA" id="ARBA00022723"/>
    </source>
</evidence>
<dbReference type="PRINTS" id="PR00420">
    <property type="entry name" value="RNGMNOXGNASE"/>
</dbReference>
<evidence type="ECO:0000256" key="1">
    <source>
        <dbReference type="ARBA" id="ARBA00022714"/>
    </source>
</evidence>
<keyword evidence="1" id="KW-0001">2Fe-2S</keyword>
<dbReference type="PANTHER" id="PTHR13847">
    <property type="entry name" value="SARCOSINE DEHYDROGENASE-RELATED"/>
    <property type="match status" value="1"/>
</dbReference>
<accession>A0A5F2EPV9</accession>
<dbReference type="GO" id="GO:0005737">
    <property type="term" value="C:cytoplasm"/>
    <property type="evidence" value="ECO:0007669"/>
    <property type="project" value="TreeGrafter"/>
</dbReference>
<dbReference type="SUPFAM" id="SSF50022">
    <property type="entry name" value="ISP domain"/>
    <property type="match status" value="1"/>
</dbReference>
<dbReference type="GO" id="GO:0046872">
    <property type="term" value="F:metal ion binding"/>
    <property type="evidence" value="ECO:0007669"/>
    <property type="project" value="UniProtKB-KW"/>
</dbReference>
<dbReference type="AlphaFoldDB" id="A0A2S0WIQ1"/>
<dbReference type="EMBL" id="CP026952">
    <property type="protein sequence ID" value="AWB91110.1"/>
    <property type="molecule type" value="Genomic_DNA"/>
</dbReference>
<dbReference type="Gene3D" id="3.50.50.60">
    <property type="entry name" value="FAD/NAD(P)-binding domain"/>
    <property type="match status" value="1"/>
</dbReference>
<keyword evidence="4" id="KW-0411">Iron-sulfur</keyword>
<keyword evidence="6" id="KW-1185">Reference proteome</keyword>
<accession>A0A2S0WIQ1</accession>
<dbReference type="InterPro" id="IPR036188">
    <property type="entry name" value="FAD/NAD-bd_sf"/>
</dbReference>
<dbReference type="Gene3D" id="2.102.10.10">
    <property type="entry name" value="Rieske [2Fe-2S] iron-sulphur domain"/>
    <property type="match status" value="1"/>
</dbReference>
<name>A0A2S0WIQ1_9ACTN</name>
<dbReference type="InterPro" id="IPR036922">
    <property type="entry name" value="Rieske_2Fe-2S_sf"/>
</dbReference>
<dbReference type="PANTHER" id="PTHR13847:SF274">
    <property type="entry name" value="RIESKE 2FE-2S IRON-SULFUR PROTEIN YHFW-RELATED"/>
    <property type="match status" value="1"/>
</dbReference>
<dbReference type="Gene3D" id="3.30.9.10">
    <property type="entry name" value="D-Amino Acid Oxidase, subunit A, domain 2"/>
    <property type="match status" value="1"/>
</dbReference>
<dbReference type="InterPro" id="IPR006076">
    <property type="entry name" value="FAD-dep_OxRdtase"/>
</dbReference>
<evidence type="ECO:0000256" key="4">
    <source>
        <dbReference type="ARBA" id="ARBA00023014"/>
    </source>
</evidence>
<dbReference type="RefSeq" id="WP_108576756.1">
    <property type="nucleotide sequence ID" value="NZ_CP026952.1"/>
</dbReference>
<proteinExistence type="predicted"/>
<dbReference type="KEGG" id="aez:C3E78_02105"/>
<reference evidence="6" key="1">
    <citation type="submission" date="2018-01" db="EMBL/GenBank/DDBJ databases">
        <authorList>
            <person name="Li J."/>
        </authorList>
    </citation>
    <scope>NUCLEOTIDE SEQUENCE [LARGE SCALE GENOMIC DNA]</scope>
    <source>
        <strain evidence="6">592</strain>
    </source>
</reference>
<dbReference type="PROSITE" id="PS51296">
    <property type="entry name" value="RIESKE"/>
    <property type="match status" value="1"/>
</dbReference>
<dbReference type="GO" id="GO:0051537">
    <property type="term" value="F:2 iron, 2 sulfur cluster binding"/>
    <property type="evidence" value="ECO:0007669"/>
    <property type="project" value="UniProtKB-KW"/>
</dbReference>
<dbReference type="GO" id="GO:0016705">
    <property type="term" value="F:oxidoreductase activity, acting on paired donors, with incorporation or reduction of molecular oxygen"/>
    <property type="evidence" value="ECO:0007669"/>
    <property type="project" value="UniProtKB-ARBA"/>
</dbReference>
<dbReference type="InterPro" id="IPR017941">
    <property type="entry name" value="Rieske_2Fe-2S"/>
</dbReference>
<organism evidence="5 6">
    <name type="scientific">Aeromicrobium chenweiae</name>
    <dbReference type="NCBI Taxonomy" id="2079793"/>
    <lineage>
        <taxon>Bacteria</taxon>
        <taxon>Bacillati</taxon>
        <taxon>Actinomycetota</taxon>
        <taxon>Actinomycetes</taxon>
        <taxon>Propionibacteriales</taxon>
        <taxon>Nocardioidaceae</taxon>
        <taxon>Aeromicrobium</taxon>
    </lineage>
</organism>
<keyword evidence="2" id="KW-0479">Metal-binding</keyword>
<dbReference type="Proteomes" id="UP000244384">
    <property type="component" value="Chromosome"/>
</dbReference>
<dbReference type="OrthoDB" id="9767869at2"/>
<dbReference type="Pfam" id="PF00355">
    <property type="entry name" value="Rieske"/>
    <property type="match status" value="1"/>
</dbReference>
<evidence type="ECO:0000313" key="6">
    <source>
        <dbReference type="Proteomes" id="UP000244384"/>
    </source>
</evidence>
<protein>
    <submittedName>
        <fullName evidence="5">FAD-dependent oxidoreductase</fullName>
    </submittedName>
</protein>
<evidence type="ECO:0000313" key="5">
    <source>
        <dbReference type="EMBL" id="AWB91110.1"/>
    </source>
</evidence>
<keyword evidence="3" id="KW-0408">Iron</keyword>
<gene>
    <name evidence="5" type="ORF">C3E78_02105</name>
</gene>
<dbReference type="GO" id="GO:0004497">
    <property type="term" value="F:monooxygenase activity"/>
    <property type="evidence" value="ECO:0007669"/>
    <property type="project" value="UniProtKB-ARBA"/>
</dbReference>
<dbReference type="SUPFAM" id="SSF51905">
    <property type="entry name" value="FAD/NAD(P)-binding domain"/>
    <property type="match status" value="1"/>
</dbReference>
<sequence length="508" mass="53809">MKPATSSTTSLWLDRPEPIADEPLPAGDHLDDIVVGAGITGLTTALLLARAGRRVAVLEAGVVGSLASGNTTAKVSLLQGTKMSTMLRYQSQDVARAYIEGSLEGQQWMLRFCDDHDVPYQVRDAVTYASSPEQAATVTQELEATQAVGLPTFAMANLDVPFPSFGAVVLRDQAQIDPLDLLSALVEQIRSHGGSVHQGVRVMDVSWSGRRTVTLEDGSTLHADTVVLATGYPILDRSLYFAKLEPTRSYALAYDAPAETIPDGMYLSAGSPSRSVRDVPTADGGRKLLIGGAGHPVGRTSSERAKVDQLREWTARHFPGAVETHAWSAQDYQSHDTVPYIGPMPRGGGSVFVATGFDKWGMTSGIMAARSISAQILDEQPSWQKVMSTRVTRPSGAAHLGVINAKVAAAAATAAVSAETRTAPAQPAEGEGAVGRRGIVPVGTSTVNGTTCAVRAICTHLGGVLTWNDNEKTYDCPLHSSRFAADGTVIEGPAVRPLKRLETEEEPS</sequence>